<dbReference type="eggNOG" id="COG1672">
    <property type="taxonomic scope" value="Bacteria"/>
</dbReference>
<evidence type="ECO:0000259" key="1">
    <source>
        <dbReference type="PROSITE" id="PS50943"/>
    </source>
</evidence>
<dbReference type="InterPro" id="IPR027417">
    <property type="entry name" value="P-loop_NTPase"/>
</dbReference>
<dbReference type="InterPro" id="IPR010982">
    <property type="entry name" value="Lambda_DNA-bd_dom_sf"/>
</dbReference>
<dbReference type="CDD" id="cd00093">
    <property type="entry name" value="HTH_XRE"/>
    <property type="match status" value="1"/>
</dbReference>
<gene>
    <name evidence="2" type="ORF">Mic7113_6647</name>
</gene>
<keyword evidence="2" id="KW-0614">Plasmid</keyword>
<dbReference type="InterPro" id="IPR001387">
    <property type="entry name" value="Cro/C1-type_HTH"/>
</dbReference>
<evidence type="ECO:0000313" key="2">
    <source>
        <dbReference type="EMBL" id="AFZ22214.1"/>
    </source>
</evidence>
<dbReference type="HOGENOM" id="CLU_021307_1_0_3"/>
<dbReference type="OrthoDB" id="502668at2"/>
<dbReference type="GO" id="GO:0007165">
    <property type="term" value="P:signal transduction"/>
    <property type="evidence" value="ECO:0007669"/>
    <property type="project" value="InterPro"/>
</dbReference>
<proteinExistence type="predicted"/>
<dbReference type="PROSITE" id="PS50943">
    <property type="entry name" value="HTH_CROC1"/>
    <property type="match status" value="1"/>
</dbReference>
<geneLocation type="plasmid" evidence="2 3">
    <name>pMIC7113.03</name>
</geneLocation>
<evidence type="ECO:0000313" key="3">
    <source>
        <dbReference type="Proteomes" id="UP000010471"/>
    </source>
</evidence>
<dbReference type="GO" id="GO:0003677">
    <property type="term" value="F:DNA binding"/>
    <property type="evidence" value="ECO:0007669"/>
    <property type="project" value="InterPro"/>
</dbReference>
<dbReference type="SUPFAM" id="SSF47413">
    <property type="entry name" value="lambda repressor-like DNA-binding domains"/>
    <property type="match status" value="1"/>
</dbReference>
<dbReference type="PATRIC" id="fig|1173027.3.peg.7360"/>
<dbReference type="RefSeq" id="WP_015186270.1">
    <property type="nucleotide sequence ID" value="NC_019740.1"/>
</dbReference>
<dbReference type="Pfam" id="PF14516">
    <property type="entry name" value="AAA_35"/>
    <property type="match status" value="1"/>
</dbReference>
<dbReference type="EMBL" id="CP003633">
    <property type="protein sequence ID" value="AFZ22214.1"/>
    <property type="molecule type" value="Genomic_DNA"/>
</dbReference>
<sequence>MPRSLRVREDYILKVKSSLLRNGFPNQRLLAEHLEIAQSTVSNFLNGKTVDLRNFLEICRVLGQEWRDIANFDEEPPQEEPPNVTAKVALGDCCPDLNLATMLQQALKEAGHEVFMAEKNSSWGAYLKQCDYLLLLLSQQSAVSEMVLEVVQRVKELHNTTPQKPAIFPICIDLSPDSPLSFDLLGYLQGVQAWQWRSSDDSSTLLEEVNSVITEGRISLPANHKLAVNLQTLTRQTGDKPLPFAPPELPGGQVDLASPFYIERPPIEERCYETITQPGALIRIKAPRQMGKTSLMARILHHAEQRGSRTVALSLQLANQRVFANSDKFLQWFCTIVGLELGVPDQLAKYWEMAEIAGSNISCRAYFEQYLLPQLDRPLTLGLDEVDCIFPYQEIADDFFGLLRALHEEAKRRDIWKKFRLIVVHSTEVYVPLDMNKSPFNVGLPIELPEFTSQQVHSLARRHSLDWNAGEVEKLMALVGGHPYLLRLAMYAIARQDVTLDQLLQEAPTEAGLYSDHLRRHLWNLEKHPQLMEAMREVAISSNPVRLPTVQAFKLNSMGLVRLCGNEVTSRCYLYEQYFRERLGNKAI</sequence>
<dbReference type="Proteomes" id="UP000010471">
    <property type="component" value="Plasmid pMIC7113.03"/>
</dbReference>
<dbReference type="KEGG" id="mic:Mic7113_6647"/>
<dbReference type="InterPro" id="IPR035897">
    <property type="entry name" value="Toll_tir_struct_dom_sf"/>
</dbReference>
<accession>K9WR07</accession>
<feature type="domain" description="HTH cro/C1-type" evidence="1">
    <location>
        <begin position="30"/>
        <end position="69"/>
    </location>
</feature>
<reference evidence="2 3" key="1">
    <citation type="submission" date="2012-06" db="EMBL/GenBank/DDBJ databases">
        <title>Finished plasmid 3 of genome of Microcoleus sp. PCC 7113.</title>
        <authorList>
            <consortium name="US DOE Joint Genome Institute"/>
            <person name="Gugger M."/>
            <person name="Coursin T."/>
            <person name="Rippka R."/>
            <person name="Tandeau De Marsac N."/>
            <person name="Huntemann M."/>
            <person name="Wei C.-L."/>
            <person name="Han J."/>
            <person name="Detter J.C."/>
            <person name="Han C."/>
            <person name="Tapia R."/>
            <person name="Chen A."/>
            <person name="Kyrpides N."/>
            <person name="Mavromatis K."/>
            <person name="Markowitz V."/>
            <person name="Szeto E."/>
            <person name="Ivanova N."/>
            <person name="Pagani I."/>
            <person name="Pati A."/>
            <person name="Goodwin L."/>
            <person name="Nordberg H.P."/>
            <person name="Cantor M.N."/>
            <person name="Hua S.X."/>
            <person name="Woyke T."/>
            <person name="Kerfeld C.A."/>
        </authorList>
    </citation>
    <scope>NUCLEOTIDE SEQUENCE [LARGE SCALE GENOMIC DNA]</scope>
    <source>
        <strain evidence="2 3">PCC 7113</strain>
        <plasmid evidence="2 3">pMIC7113.03</plasmid>
    </source>
</reference>
<dbReference type="Gene3D" id="3.40.50.300">
    <property type="entry name" value="P-loop containing nucleotide triphosphate hydrolases"/>
    <property type="match status" value="1"/>
</dbReference>
<protein>
    <recommendedName>
        <fullName evidence="1">HTH cro/C1-type domain-containing protein</fullName>
    </recommendedName>
</protein>
<dbReference type="Gene3D" id="3.40.50.10140">
    <property type="entry name" value="Toll/interleukin-1 receptor homology (TIR) domain"/>
    <property type="match status" value="1"/>
</dbReference>
<dbReference type="SUPFAM" id="SSF52540">
    <property type="entry name" value="P-loop containing nucleoside triphosphate hydrolases"/>
    <property type="match status" value="1"/>
</dbReference>
<organism evidence="2 3">
    <name type="scientific">Allocoleopsis franciscana PCC 7113</name>
    <dbReference type="NCBI Taxonomy" id="1173027"/>
    <lineage>
        <taxon>Bacteria</taxon>
        <taxon>Bacillati</taxon>
        <taxon>Cyanobacteriota</taxon>
        <taxon>Cyanophyceae</taxon>
        <taxon>Coleofasciculales</taxon>
        <taxon>Coleofasciculaceae</taxon>
        <taxon>Allocoleopsis</taxon>
        <taxon>Allocoleopsis franciscana</taxon>
    </lineage>
</organism>
<dbReference type="AlphaFoldDB" id="K9WR07"/>
<keyword evidence="3" id="KW-1185">Reference proteome</keyword>
<name>K9WR07_9CYAN</name>